<gene>
    <name evidence="4" type="ORF">AKO1_001486</name>
</gene>
<dbReference type="Proteomes" id="UP001431209">
    <property type="component" value="Unassembled WGS sequence"/>
</dbReference>
<evidence type="ECO:0000256" key="2">
    <source>
        <dbReference type="ARBA" id="ARBA00022532"/>
    </source>
</evidence>
<dbReference type="GO" id="GO:0004449">
    <property type="term" value="F:isocitrate dehydrogenase (NAD+) activity"/>
    <property type="evidence" value="ECO:0007669"/>
    <property type="project" value="TreeGrafter"/>
</dbReference>
<feature type="domain" description="Isopropylmalate dehydrogenase-like" evidence="3">
    <location>
        <begin position="11"/>
        <end position="307"/>
    </location>
</feature>
<proteinExistence type="inferred from homology"/>
<name>A0AAW2ZB57_9EUKA</name>
<comment type="similarity">
    <text evidence="1">Belongs to the isocitrate and isopropylmalate dehydrogenases family.</text>
</comment>
<dbReference type="InterPro" id="IPR024084">
    <property type="entry name" value="IsoPropMal-DH-like_dom"/>
</dbReference>
<dbReference type="SUPFAM" id="SSF53659">
    <property type="entry name" value="Isocitrate/Isopropylmalate dehydrogenase-like"/>
    <property type="match status" value="1"/>
</dbReference>
<evidence type="ECO:0000313" key="4">
    <source>
        <dbReference type="EMBL" id="KAL0486507.1"/>
    </source>
</evidence>
<dbReference type="EMBL" id="JAOPGA020001236">
    <property type="protein sequence ID" value="KAL0486507.1"/>
    <property type="molecule type" value="Genomic_DNA"/>
</dbReference>
<protein>
    <submittedName>
        <fullName evidence="4">Isocitrate dehydrogenase regulatory subunit B</fullName>
    </submittedName>
</protein>
<dbReference type="PANTHER" id="PTHR11835:SF42">
    <property type="entry name" value="ISOCITRATE DEHYDROGENASE [NAD] SUBUNIT BETA, MITOCHONDRIAL"/>
    <property type="match status" value="1"/>
</dbReference>
<dbReference type="PANTHER" id="PTHR11835">
    <property type="entry name" value="DECARBOXYLATING DEHYDROGENASES-ISOCITRATE, ISOPROPYLMALATE, TARTRATE"/>
    <property type="match status" value="1"/>
</dbReference>
<dbReference type="Pfam" id="PF00180">
    <property type="entry name" value="Iso_dh"/>
    <property type="match status" value="1"/>
</dbReference>
<keyword evidence="2" id="KW-0816">Tricarboxylic acid cycle</keyword>
<accession>A0AAW2ZB57</accession>
<dbReference type="Gene3D" id="3.40.718.10">
    <property type="entry name" value="Isopropylmalate Dehydrogenase"/>
    <property type="match status" value="1"/>
</dbReference>
<evidence type="ECO:0000313" key="5">
    <source>
        <dbReference type="Proteomes" id="UP001431209"/>
    </source>
</evidence>
<dbReference type="AlphaFoldDB" id="A0AAW2ZB57"/>
<dbReference type="GO" id="GO:0005739">
    <property type="term" value="C:mitochondrion"/>
    <property type="evidence" value="ECO:0007669"/>
    <property type="project" value="TreeGrafter"/>
</dbReference>
<dbReference type="GO" id="GO:0006102">
    <property type="term" value="P:isocitrate metabolic process"/>
    <property type="evidence" value="ECO:0007669"/>
    <property type="project" value="TreeGrafter"/>
</dbReference>
<evidence type="ECO:0000259" key="3">
    <source>
        <dbReference type="SMART" id="SM01329"/>
    </source>
</evidence>
<comment type="caution">
    <text evidence="4">The sequence shown here is derived from an EMBL/GenBank/DDBJ whole genome shotgun (WGS) entry which is preliminary data.</text>
</comment>
<sequence length="312" mass="34617">MKNTHYSKLRKQAINSWDPEIHYPDLHESITRNKVVLKGPFFTPVGTGHASIERMIALKYNLFAHVVPVHKPPGFSDELKVPFRDMNTVVVRENTEAEFSGLEHTVVPGVVESLKIVTREKSSQIAEYAFDLAKRTKRTKVIAVHKANIIKMGDGLFLKCCKEVAEKYPDVKYEEMIVDNASMQLVKNPKYFENSVIVTTNLYGTIVSNIAVALVGGPGCVGGWNEGDDIAVFEQGARHVAADIAGQGIANPTGLILSAVDMLRHLKMDEHADRIENAVRETYSKNIDKLTPDVGGKAMTHDFVTALMNNMK</sequence>
<dbReference type="SMART" id="SM01329">
    <property type="entry name" value="Iso_dh"/>
    <property type="match status" value="1"/>
</dbReference>
<reference evidence="4 5" key="1">
    <citation type="submission" date="2024-03" db="EMBL/GenBank/DDBJ databases">
        <title>The Acrasis kona genome and developmental transcriptomes reveal deep origins of eukaryotic multicellular pathways.</title>
        <authorList>
            <person name="Sheikh S."/>
            <person name="Fu C.-J."/>
            <person name="Brown M.W."/>
            <person name="Baldauf S.L."/>
        </authorList>
    </citation>
    <scope>NUCLEOTIDE SEQUENCE [LARGE SCALE GENOMIC DNA]</scope>
    <source>
        <strain evidence="4 5">ATCC MYA-3509</strain>
    </source>
</reference>
<dbReference type="GO" id="GO:0006099">
    <property type="term" value="P:tricarboxylic acid cycle"/>
    <property type="evidence" value="ECO:0007669"/>
    <property type="project" value="UniProtKB-KW"/>
</dbReference>
<evidence type="ECO:0000256" key="1">
    <source>
        <dbReference type="ARBA" id="ARBA00007769"/>
    </source>
</evidence>
<keyword evidence="5" id="KW-1185">Reference proteome</keyword>
<organism evidence="4 5">
    <name type="scientific">Acrasis kona</name>
    <dbReference type="NCBI Taxonomy" id="1008807"/>
    <lineage>
        <taxon>Eukaryota</taxon>
        <taxon>Discoba</taxon>
        <taxon>Heterolobosea</taxon>
        <taxon>Tetramitia</taxon>
        <taxon>Eutetramitia</taxon>
        <taxon>Acrasidae</taxon>
        <taxon>Acrasis</taxon>
    </lineage>
</organism>